<keyword evidence="1" id="KW-0862">Zinc</keyword>
<accession>A0A2G9V5P0</accession>
<keyword evidence="1" id="KW-0479">Metal-binding</keyword>
<organism evidence="3 4">
    <name type="scientific">Teladorsagia circumcincta</name>
    <name type="common">Brown stomach worm</name>
    <name type="synonym">Ostertagia circumcincta</name>
    <dbReference type="NCBI Taxonomy" id="45464"/>
    <lineage>
        <taxon>Eukaryota</taxon>
        <taxon>Metazoa</taxon>
        <taxon>Ecdysozoa</taxon>
        <taxon>Nematoda</taxon>
        <taxon>Chromadorea</taxon>
        <taxon>Rhabditida</taxon>
        <taxon>Rhabditina</taxon>
        <taxon>Rhabditomorpha</taxon>
        <taxon>Strongyloidea</taxon>
        <taxon>Trichostrongylidae</taxon>
        <taxon>Teladorsagia</taxon>
    </lineage>
</organism>
<dbReference type="EC" id="1.15.1.1" evidence="1"/>
<name>A0A2G9V5P0_TELCI</name>
<evidence type="ECO:0000259" key="2">
    <source>
        <dbReference type="Pfam" id="PF00080"/>
    </source>
</evidence>
<dbReference type="GO" id="GO:0004784">
    <property type="term" value="F:superoxide dismutase activity"/>
    <property type="evidence" value="ECO:0007669"/>
    <property type="project" value="UniProtKB-EC"/>
</dbReference>
<feature type="domain" description="Superoxide dismutase copper/zinc binding" evidence="2">
    <location>
        <begin position="131"/>
        <end position="207"/>
    </location>
</feature>
<reference evidence="3 4" key="1">
    <citation type="submission" date="2015-09" db="EMBL/GenBank/DDBJ databases">
        <title>Draft genome of the parasitic nematode Teladorsagia circumcincta isolate WARC Sus (inbred).</title>
        <authorList>
            <person name="Mitreva M."/>
        </authorList>
    </citation>
    <scope>NUCLEOTIDE SEQUENCE [LARGE SCALE GENOMIC DNA]</scope>
    <source>
        <strain evidence="3 4">S</strain>
    </source>
</reference>
<comment type="catalytic activity">
    <reaction evidence="1">
        <text>2 superoxide + 2 H(+) = H2O2 + O2</text>
        <dbReference type="Rhea" id="RHEA:20696"/>
        <dbReference type="ChEBI" id="CHEBI:15378"/>
        <dbReference type="ChEBI" id="CHEBI:15379"/>
        <dbReference type="ChEBI" id="CHEBI:16240"/>
        <dbReference type="ChEBI" id="CHEBI:18421"/>
        <dbReference type="EC" id="1.15.1.1"/>
    </reaction>
</comment>
<keyword evidence="1" id="KW-0186">Copper</keyword>
<protein>
    <recommendedName>
        <fullName evidence="1">Superoxide dismutase [Cu-Zn]</fullName>
        <ecNumber evidence="1">1.15.1.1</ecNumber>
    </recommendedName>
</protein>
<comment type="cofactor">
    <cofactor evidence="1">
        <name>Cu cation</name>
        <dbReference type="ChEBI" id="CHEBI:23378"/>
    </cofactor>
    <text evidence="1">Binds 1 copper ion per subunit.</text>
</comment>
<dbReference type="AlphaFoldDB" id="A0A2G9V5P0"/>
<sequence>MDYTPIPSQGLHTYPPGDWMIRFTGGVRYEYLSTVRVPMCTYIRHLPNGTLYGCGGIFKTKRKFYKLLSVACIYSGKHQVHPSHSNRAVVVLRGDHGVMGIVWFGQDKESDKCMIKGEIKGLAPGLHGLHDEIRHVGDLGNVRAGPDGVAHFEIKDHLVKIHGSNTVIGRSLVVHAGTDDLGKGVGEKKAESLKTGNAGGRVACGVIGIAPPTVVDKMRGTRIRWHGHVLRVSDGNVRKTSISLDVLEKRPNKGQGTP</sequence>
<dbReference type="InterPro" id="IPR036423">
    <property type="entry name" value="SOD-like_Cu/Zn_dom_sf"/>
</dbReference>
<gene>
    <name evidence="3" type="ORF">TELCIR_00012</name>
</gene>
<dbReference type="OrthoDB" id="2015551at2759"/>
<comment type="function">
    <text evidence="1">Destroys radicals which are normally produced within the cells and which are toxic to biological systems.</text>
</comment>
<dbReference type="InterPro" id="IPR024134">
    <property type="entry name" value="SOD_Cu/Zn_/chaperone"/>
</dbReference>
<evidence type="ECO:0000313" key="3">
    <source>
        <dbReference type="EMBL" id="PIO77833.1"/>
    </source>
</evidence>
<evidence type="ECO:0000256" key="1">
    <source>
        <dbReference type="RuleBase" id="RU000393"/>
    </source>
</evidence>
<evidence type="ECO:0000313" key="4">
    <source>
        <dbReference type="Proteomes" id="UP000230423"/>
    </source>
</evidence>
<dbReference type="InterPro" id="IPR018152">
    <property type="entry name" value="SOD_Cu/Zn_BS"/>
</dbReference>
<comment type="cofactor">
    <cofactor evidence="1">
        <name>Zn(2+)</name>
        <dbReference type="ChEBI" id="CHEBI:29105"/>
    </cofactor>
    <text evidence="1">Binds 1 zinc ion per subunit.</text>
</comment>
<dbReference type="PROSITE" id="PS00332">
    <property type="entry name" value="SOD_CU_ZN_2"/>
    <property type="match status" value="1"/>
</dbReference>
<dbReference type="PANTHER" id="PTHR10003">
    <property type="entry name" value="SUPEROXIDE DISMUTASE CU-ZN -RELATED"/>
    <property type="match status" value="1"/>
</dbReference>
<comment type="similarity">
    <text evidence="1">Belongs to the Cu-Zn superoxide dismutase family.</text>
</comment>
<dbReference type="Proteomes" id="UP000230423">
    <property type="component" value="Unassembled WGS sequence"/>
</dbReference>
<dbReference type="EMBL" id="KZ344985">
    <property type="protein sequence ID" value="PIO77833.1"/>
    <property type="molecule type" value="Genomic_DNA"/>
</dbReference>
<dbReference type="PRINTS" id="PR00068">
    <property type="entry name" value="CUZNDISMTASE"/>
</dbReference>
<proteinExistence type="inferred from homology"/>
<dbReference type="SUPFAM" id="SSF49329">
    <property type="entry name" value="Cu,Zn superoxide dismutase-like"/>
    <property type="match status" value="1"/>
</dbReference>
<dbReference type="Gene3D" id="2.60.40.200">
    <property type="entry name" value="Superoxide dismutase, copper/zinc binding domain"/>
    <property type="match status" value="2"/>
</dbReference>
<dbReference type="CDD" id="cd00305">
    <property type="entry name" value="Cu-Zn_Superoxide_Dismutase"/>
    <property type="match status" value="1"/>
</dbReference>
<keyword evidence="1" id="KW-0560">Oxidoreductase</keyword>
<dbReference type="GO" id="GO:0005507">
    <property type="term" value="F:copper ion binding"/>
    <property type="evidence" value="ECO:0007669"/>
    <property type="project" value="InterPro"/>
</dbReference>
<keyword evidence="4" id="KW-1185">Reference proteome</keyword>
<dbReference type="Pfam" id="PF00080">
    <property type="entry name" value="Sod_Cu"/>
    <property type="match status" value="1"/>
</dbReference>
<dbReference type="InterPro" id="IPR001424">
    <property type="entry name" value="SOD_Cu_Zn_dom"/>
</dbReference>